<dbReference type="GO" id="GO:0003676">
    <property type="term" value="F:nucleic acid binding"/>
    <property type="evidence" value="ECO:0007669"/>
    <property type="project" value="InterPro"/>
</dbReference>
<dbReference type="InterPro" id="IPR011856">
    <property type="entry name" value="tRNA_endonuc-like_dom_sf"/>
</dbReference>
<comment type="caution">
    <text evidence="1">The sequence shown here is derived from an EMBL/GenBank/DDBJ whole genome shotgun (WGS) entry which is preliminary data.</text>
</comment>
<feature type="non-terminal residue" evidence="1">
    <location>
        <position position="1"/>
    </location>
</feature>
<proteinExistence type="predicted"/>
<name>X0X068_9ZZZZ</name>
<organism evidence="1">
    <name type="scientific">marine sediment metagenome</name>
    <dbReference type="NCBI Taxonomy" id="412755"/>
    <lineage>
        <taxon>unclassified sequences</taxon>
        <taxon>metagenomes</taxon>
        <taxon>ecological metagenomes</taxon>
    </lineage>
</organism>
<gene>
    <name evidence="1" type="ORF">S01H1_65350</name>
</gene>
<evidence type="ECO:0000313" key="1">
    <source>
        <dbReference type="EMBL" id="GAG36375.1"/>
    </source>
</evidence>
<accession>X0X068</accession>
<reference evidence="1" key="1">
    <citation type="journal article" date="2014" name="Front. Microbiol.">
        <title>High frequency of phylogenetically diverse reductive dehalogenase-homologous genes in deep subseafloor sedimentary metagenomes.</title>
        <authorList>
            <person name="Kawai M."/>
            <person name="Futagami T."/>
            <person name="Toyoda A."/>
            <person name="Takaki Y."/>
            <person name="Nishi S."/>
            <person name="Hori S."/>
            <person name="Arai W."/>
            <person name="Tsubouchi T."/>
            <person name="Morono Y."/>
            <person name="Uchiyama I."/>
            <person name="Ito T."/>
            <person name="Fujiyama A."/>
            <person name="Inagaki F."/>
            <person name="Takami H."/>
        </authorList>
    </citation>
    <scope>NUCLEOTIDE SEQUENCE</scope>
    <source>
        <strain evidence="1">Expedition CK06-06</strain>
    </source>
</reference>
<dbReference type="Gene3D" id="3.40.1350.10">
    <property type="match status" value="1"/>
</dbReference>
<dbReference type="AlphaFoldDB" id="X0X068"/>
<sequence>GKERIKPMKTEVYERLKELHDKYGPQEFGKLCQKFLAIGFRLAGYSHIVERGVQGVDVDAAGEKGEKYSIEVKTTTKKSVNFEQKDVDGLQKRKKDGYQGVLAVLRLDRFSDWIFAKADRIKVGTVFIDSLRPYRLHELERCICPLIDKAIDEHFDGTMREAQRYLDNVLRQKGIEVSSS</sequence>
<dbReference type="EMBL" id="BARS01043135">
    <property type="protein sequence ID" value="GAG36375.1"/>
    <property type="molecule type" value="Genomic_DNA"/>
</dbReference>
<protein>
    <submittedName>
        <fullName evidence="1">Uncharacterized protein</fullName>
    </submittedName>
</protein>